<proteinExistence type="predicted"/>
<feature type="signal peptide" evidence="2">
    <location>
        <begin position="1"/>
        <end position="16"/>
    </location>
</feature>
<evidence type="ECO:0000256" key="2">
    <source>
        <dbReference type="SAM" id="SignalP"/>
    </source>
</evidence>
<dbReference type="AlphaFoldDB" id="A0A0C3QIF3"/>
<evidence type="ECO:0000256" key="1">
    <source>
        <dbReference type="SAM" id="MobiDB-lite"/>
    </source>
</evidence>
<dbReference type="Proteomes" id="UP000054248">
    <property type="component" value="Unassembled WGS sequence"/>
</dbReference>
<evidence type="ECO:0000313" key="4">
    <source>
        <dbReference type="Proteomes" id="UP000054248"/>
    </source>
</evidence>
<dbReference type="EMBL" id="KN823021">
    <property type="protein sequence ID" value="KIO26616.1"/>
    <property type="molecule type" value="Genomic_DNA"/>
</dbReference>
<feature type="chain" id="PRO_5002168569" evidence="2">
    <location>
        <begin position="17"/>
        <end position="109"/>
    </location>
</feature>
<reference evidence="4" key="2">
    <citation type="submission" date="2015-01" db="EMBL/GenBank/DDBJ databases">
        <title>Evolutionary Origins and Diversification of the Mycorrhizal Mutualists.</title>
        <authorList>
            <consortium name="DOE Joint Genome Institute"/>
            <consortium name="Mycorrhizal Genomics Consortium"/>
            <person name="Kohler A."/>
            <person name="Kuo A."/>
            <person name="Nagy L.G."/>
            <person name="Floudas D."/>
            <person name="Copeland A."/>
            <person name="Barry K.W."/>
            <person name="Cichocki N."/>
            <person name="Veneault-Fourrey C."/>
            <person name="LaButti K."/>
            <person name="Lindquist E.A."/>
            <person name="Lipzen A."/>
            <person name="Lundell T."/>
            <person name="Morin E."/>
            <person name="Murat C."/>
            <person name="Riley R."/>
            <person name="Ohm R."/>
            <person name="Sun H."/>
            <person name="Tunlid A."/>
            <person name="Henrissat B."/>
            <person name="Grigoriev I.V."/>
            <person name="Hibbett D.S."/>
            <person name="Martin F."/>
        </authorList>
    </citation>
    <scope>NUCLEOTIDE SEQUENCE [LARGE SCALE GENOMIC DNA]</scope>
    <source>
        <strain evidence="4">MUT 4182</strain>
    </source>
</reference>
<reference evidence="3 4" key="1">
    <citation type="submission" date="2014-04" db="EMBL/GenBank/DDBJ databases">
        <authorList>
            <consortium name="DOE Joint Genome Institute"/>
            <person name="Kuo A."/>
            <person name="Girlanda M."/>
            <person name="Perotto S."/>
            <person name="Kohler A."/>
            <person name="Nagy L.G."/>
            <person name="Floudas D."/>
            <person name="Copeland A."/>
            <person name="Barry K.W."/>
            <person name="Cichocki N."/>
            <person name="Veneault-Fourrey C."/>
            <person name="LaButti K."/>
            <person name="Lindquist E.A."/>
            <person name="Lipzen A."/>
            <person name="Lundell T."/>
            <person name="Morin E."/>
            <person name="Murat C."/>
            <person name="Sun H."/>
            <person name="Tunlid A."/>
            <person name="Henrissat B."/>
            <person name="Grigoriev I.V."/>
            <person name="Hibbett D.S."/>
            <person name="Martin F."/>
            <person name="Nordberg H.P."/>
            <person name="Cantor M.N."/>
            <person name="Hua S.X."/>
        </authorList>
    </citation>
    <scope>NUCLEOTIDE SEQUENCE [LARGE SCALE GENOMIC DNA]</scope>
    <source>
        <strain evidence="3 4">MUT 4182</strain>
    </source>
</reference>
<gene>
    <name evidence="3" type="ORF">M407DRAFT_243628</name>
</gene>
<protein>
    <submittedName>
        <fullName evidence="3">Uncharacterized protein</fullName>
    </submittedName>
</protein>
<feature type="compositionally biased region" description="Acidic residues" evidence="1">
    <location>
        <begin position="97"/>
        <end position="109"/>
    </location>
</feature>
<keyword evidence="2" id="KW-0732">Signal</keyword>
<name>A0A0C3QIF3_9AGAM</name>
<keyword evidence="4" id="KW-1185">Reference proteome</keyword>
<organism evidence="3 4">
    <name type="scientific">Tulasnella calospora MUT 4182</name>
    <dbReference type="NCBI Taxonomy" id="1051891"/>
    <lineage>
        <taxon>Eukaryota</taxon>
        <taxon>Fungi</taxon>
        <taxon>Dikarya</taxon>
        <taxon>Basidiomycota</taxon>
        <taxon>Agaricomycotina</taxon>
        <taxon>Agaricomycetes</taxon>
        <taxon>Cantharellales</taxon>
        <taxon>Tulasnellaceae</taxon>
        <taxon>Tulasnella</taxon>
    </lineage>
</organism>
<dbReference type="HOGENOM" id="CLU_2185907_0_0_1"/>
<evidence type="ECO:0000313" key="3">
    <source>
        <dbReference type="EMBL" id="KIO26616.1"/>
    </source>
</evidence>
<sequence>MSAMPLLSSAVFLSVAELNLEGCDELLAHLECTSPNVCEVEIGDNPGGATMRRSLLSASNQLYSNGTFGRWDARRRSGPSAPESEEIESEEVHSEDTESGSDSVDESDI</sequence>
<feature type="region of interest" description="Disordered" evidence="1">
    <location>
        <begin position="69"/>
        <end position="109"/>
    </location>
</feature>
<accession>A0A0C3QIF3</accession>